<dbReference type="Proteomes" id="UP000886998">
    <property type="component" value="Unassembled WGS sequence"/>
</dbReference>
<evidence type="ECO:0000313" key="2">
    <source>
        <dbReference type="EMBL" id="GFY75066.1"/>
    </source>
</evidence>
<gene>
    <name evidence="2" type="ORF">TNIN_477071</name>
</gene>
<evidence type="ECO:0000313" key="3">
    <source>
        <dbReference type="Proteomes" id="UP000886998"/>
    </source>
</evidence>
<feature type="non-terminal residue" evidence="2">
    <location>
        <position position="139"/>
    </location>
</feature>
<dbReference type="EMBL" id="BMAV01021119">
    <property type="protein sequence ID" value="GFY75066.1"/>
    <property type="molecule type" value="Genomic_DNA"/>
</dbReference>
<keyword evidence="3" id="KW-1185">Reference proteome</keyword>
<keyword evidence="1" id="KW-1133">Transmembrane helix</keyword>
<reference evidence="2" key="1">
    <citation type="submission" date="2020-08" db="EMBL/GenBank/DDBJ databases">
        <title>Multicomponent nature underlies the extraordinary mechanical properties of spider dragline silk.</title>
        <authorList>
            <person name="Kono N."/>
            <person name="Nakamura H."/>
            <person name="Mori M."/>
            <person name="Yoshida Y."/>
            <person name="Ohtoshi R."/>
            <person name="Malay A.D."/>
            <person name="Moran D.A.P."/>
            <person name="Tomita M."/>
            <person name="Numata K."/>
            <person name="Arakawa K."/>
        </authorList>
    </citation>
    <scope>NUCLEOTIDE SEQUENCE</scope>
</reference>
<proteinExistence type="predicted"/>
<name>A0A8X7CP02_9ARAC</name>
<protein>
    <submittedName>
        <fullName evidence="2">Uncharacterized protein</fullName>
    </submittedName>
</protein>
<keyword evidence="1" id="KW-0812">Transmembrane</keyword>
<dbReference type="AlphaFoldDB" id="A0A8X7CP02"/>
<organism evidence="2 3">
    <name type="scientific">Trichonephila inaurata madagascariensis</name>
    <dbReference type="NCBI Taxonomy" id="2747483"/>
    <lineage>
        <taxon>Eukaryota</taxon>
        <taxon>Metazoa</taxon>
        <taxon>Ecdysozoa</taxon>
        <taxon>Arthropoda</taxon>
        <taxon>Chelicerata</taxon>
        <taxon>Arachnida</taxon>
        <taxon>Araneae</taxon>
        <taxon>Araneomorphae</taxon>
        <taxon>Entelegynae</taxon>
        <taxon>Araneoidea</taxon>
        <taxon>Nephilidae</taxon>
        <taxon>Trichonephila</taxon>
        <taxon>Trichonephila inaurata</taxon>
    </lineage>
</organism>
<keyword evidence="1" id="KW-0472">Membrane</keyword>
<feature type="transmembrane region" description="Helical" evidence="1">
    <location>
        <begin position="62"/>
        <end position="81"/>
    </location>
</feature>
<evidence type="ECO:0000256" key="1">
    <source>
        <dbReference type="SAM" id="Phobius"/>
    </source>
</evidence>
<accession>A0A8X7CP02</accession>
<comment type="caution">
    <text evidence="2">The sequence shown here is derived from an EMBL/GenBank/DDBJ whole genome shotgun (WGS) entry which is preliminary data.</text>
</comment>
<sequence>PYSCDVKKRSTMLPYFRRAGYETIDDHPNNGALATRFILNAFFFIFNVAFTLCFFPPRQKVGGKFLILFAISILLLVWRTVKESEAYPFEIFAVLSSLDPEGYTVNVTRPEDLAGVEGAALDEPVANDDDERCRLGCTY</sequence>
<feature type="transmembrane region" description="Helical" evidence="1">
    <location>
        <begin position="37"/>
        <end position="55"/>
    </location>
</feature>